<protein>
    <submittedName>
        <fullName evidence="3">DUF2807 domain-containing protein</fullName>
    </submittedName>
</protein>
<comment type="caution">
    <text evidence="3">The sequence shown here is derived from an EMBL/GenBank/DDBJ whole genome shotgun (WGS) entry which is preliminary data.</text>
</comment>
<dbReference type="Proteomes" id="UP001209107">
    <property type="component" value="Unassembled WGS sequence"/>
</dbReference>
<feature type="domain" description="Putative auto-transporter adhesin head GIN" evidence="2">
    <location>
        <begin position="26"/>
        <end position="204"/>
    </location>
</feature>
<dbReference type="InterPro" id="IPR021255">
    <property type="entry name" value="DUF2807"/>
</dbReference>
<evidence type="ECO:0000259" key="2">
    <source>
        <dbReference type="Pfam" id="PF10988"/>
    </source>
</evidence>
<feature type="chain" id="PRO_5046861677" evidence="1">
    <location>
        <begin position="19"/>
        <end position="220"/>
    </location>
</feature>
<accession>A0ABT3JJG5</accession>
<evidence type="ECO:0000313" key="3">
    <source>
        <dbReference type="EMBL" id="MCW4450930.1"/>
    </source>
</evidence>
<keyword evidence="4" id="KW-1185">Reference proteome</keyword>
<proteinExistence type="predicted"/>
<gene>
    <name evidence="3" type="ORF">OK344_01745</name>
</gene>
<dbReference type="Gene3D" id="2.160.20.120">
    <property type="match status" value="1"/>
</dbReference>
<feature type="signal peptide" evidence="1">
    <location>
        <begin position="1"/>
        <end position="18"/>
    </location>
</feature>
<name>A0ABT3JJG5_9FLAO</name>
<organism evidence="3 4">
    <name type="scientific">Kaistella yananensis</name>
    <dbReference type="NCBI Taxonomy" id="2989820"/>
    <lineage>
        <taxon>Bacteria</taxon>
        <taxon>Pseudomonadati</taxon>
        <taxon>Bacteroidota</taxon>
        <taxon>Flavobacteriia</taxon>
        <taxon>Flavobacteriales</taxon>
        <taxon>Weeksellaceae</taxon>
        <taxon>Chryseobacterium group</taxon>
        <taxon>Kaistella</taxon>
    </lineage>
</organism>
<evidence type="ECO:0000313" key="4">
    <source>
        <dbReference type="Proteomes" id="UP001209107"/>
    </source>
</evidence>
<dbReference type="RefSeq" id="WP_265143166.1">
    <property type="nucleotide sequence ID" value="NZ_JAPCHZ010000001.1"/>
</dbReference>
<dbReference type="EMBL" id="JAPCHZ010000001">
    <property type="protein sequence ID" value="MCW4450930.1"/>
    <property type="molecule type" value="Genomic_DNA"/>
</dbReference>
<sequence length="220" mass="23487">MKKILGSLMLVACQLAFAQSTRNVGDFSSLKVYNKINVTLIPSNQSKVEIENNDPDIETVNKNGELKIKLSPAKILSGDQISVKVFYEKLNDIQASQGSTISSTDELDANMLSLTSNEGSKINLNIDASKLNIKTNSGGEIKISGTADNQDVVVNSGGKYYGKDTESKNTKVTANAGGVAEVNVSESVNATTRAGGIIEIHGDPEDRKVKNIIGGKINFH</sequence>
<reference evidence="3 4" key="1">
    <citation type="submission" date="2022-10" db="EMBL/GenBank/DDBJ databases">
        <title>Kaistella sp. BT-6-1-3.</title>
        <authorList>
            <person name="Ai J."/>
            <person name="Deng Z."/>
        </authorList>
    </citation>
    <scope>NUCLEOTIDE SEQUENCE [LARGE SCALE GENOMIC DNA]</scope>
    <source>
        <strain evidence="3 4">BT6-1-3</strain>
    </source>
</reference>
<evidence type="ECO:0000256" key="1">
    <source>
        <dbReference type="SAM" id="SignalP"/>
    </source>
</evidence>
<keyword evidence="1" id="KW-0732">Signal</keyword>
<dbReference type="Pfam" id="PF10988">
    <property type="entry name" value="DUF2807"/>
    <property type="match status" value="1"/>
</dbReference>